<proteinExistence type="predicted"/>
<organism evidence="1 2">
    <name type="scientific">Orchesella dallaii</name>
    <dbReference type="NCBI Taxonomy" id="48710"/>
    <lineage>
        <taxon>Eukaryota</taxon>
        <taxon>Metazoa</taxon>
        <taxon>Ecdysozoa</taxon>
        <taxon>Arthropoda</taxon>
        <taxon>Hexapoda</taxon>
        <taxon>Collembola</taxon>
        <taxon>Entomobryomorpha</taxon>
        <taxon>Entomobryoidea</taxon>
        <taxon>Orchesellidae</taxon>
        <taxon>Orchesellinae</taxon>
        <taxon>Orchesella</taxon>
    </lineage>
</organism>
<gene>
    <name evidence="1" type="ORF">ODALV1_LOCUS23136</name>
</gene>
<protein>
    <submittedName>
        <fullName evidence="1">Uncharacterized protein</fullName>
    </submittedName>
</protein>
<dbReference type="Proteomes" id="UP001642540">
    <property type="component" value="Unassembled WGS sequence"/>
</dbReference>
<keyword evidence="2" id="KW-1185">Reference proteome</keyword>
<dbReference type="EMBL" id="CAXLJM020000076">
    <property type="protein sequence ID" value="CAL8129386.1"/>
    <property type="molecule type" value="Genomic_DNA"/>
</dbReference>
<evidence type="ECO:0000313" key="2">
    <source>
        <dbReference type="Proteomes" id="UP001642540"/>
    </source>
</evidence>
<sequence length="83" mass="9242">MARNGHLIRSLEREQPAILVLESVSGNSCTVSCVHNKVVTGLSFHNAFLAAFYCYHIFDTHYATADGNLWDMLVETLEGTRVV</sequence>
<evidence type="ECO:0000313" key="1">
    <source>
        <dbReference type="EMBL" id="CAL8129386.1"/>
    </source>
</evidence>
<name>A0ABP1RK32_9HEXA</name>
<reference evidence="1 2" key="1">
    <citation type="submission" date="2024-08" db="EMBL/GenBank/DDBJ databases">
        <authorList>
            <person name="Cucini C."/>
            <person name="Frati F."/>
        </authorList>
    </citation>
    <scope>NUCLEOTIDE SEQUENCE [LARGE SCALE GENOMIC DNA]</scope>
</reference>
<comment type="caution">
    <text evidence="1">The sequence shown here is derived from an EMBL/GenBank/DDBJ whole genome shotgun (WGS) entry which is preliminary data.</text>
</comment>
<accession>A0ABP1RK32</accession>